<reference evidence="1" key="1">
    <citation type="submission" date="2020-11" db="EMBL/GenBank/DDBJ databases">
        <authorList>
            <consortium name="DOE Joint Genome Institute"/>
            <person name="Ahrendt S."/>
            <person name="Riley R."/>
            <person name="Andreopoulos W."/>
            <person name="Labutti K."/>
            <person name="Pangilinan J."/>
            <person name="Ruiz-Duenas F.J."/>
            <person name="Barrasa J.M."/>
            <person name="Sanchez-Garcia M."/>
            <person name="Camarero S."/>
            <person name="Miyauchi S."/>
            <person name="Serrano A."/>
            <person name="Linde D."/>
            <person name="Babiker R."/>
            <person name="Drula E."/>
            <person name="Ayuso-Fernandez I."/>
            <person name="Pacheco R."/>
            <person name="Padilla G."/>
            <person name="Ferreira P."/>
            <person name="Barriuso J."/>
            <person name="Kellner H."/>
            <person name="Castanera R."/>
            <person name="Alfaro M."/>
            <person name="Ramirez L."/>
            <person name="Pisabarro A.G."/>
            <person name="Kuo A."/>
            <person name="Tritt A."/>
            <person name="Lipzen A."/>
            <person name="He G."/>
            <person name="Yan M."/>
            <person name="Ng V."/>
            <person name="Cullen D."/>
            <person name="Martin F."/>
            <person name="Rosso M.-N."/>
            <person name="Henrissat B."/>
            <person name="Hibbett D."/>
            <person name="Martinez A.T."/>
            <person name="Grigoriev I.V."/>
        </authorList>
    </citation>
    <scope>NUCLEOTIDE SEQUENCE</scope>
    <source>
        <strain evidence="1">CBS 247.69</strain>
    </source>
</reference>
<dbReference type="EMBL" id="MU150344">
    <property type="protein sequence ID" value="KAF9458313.1"/>
    <property type="molecule type" value="Genomic_DNA"/>
</dbReference>
<comment type="caution">
    <text evidence="1">The sequence shown here is derived from an EMBL/GenBank/DDBJ whole genome shotgun (WGS) entry which is preliminary data.</text>
</comment>
<gene>
    <name evidence="1" type="ORF">BDZ94DRAFT_114648</name>
</gene>
<accession>A0A9P5XVD7</accession>
<organism evidence="1 2">
    <name type="scientific">Collybia nuda</name>
    <dbReference type="NCBI Taxonomy" id="64659"/>
    <lineage>
        <taxon>Eukaryota</taxon>
        <taxon>Fungi</taxon>
        <taxon>Dikarya</taxon>
        <taxon>Basidiomycota</taxon>
        <taxon>Agaricomycotina</taxon>
        <taxon>Agaricomycetes</taxon>
        <taxon>Agaricomycetidae</taxon>
        <taxon>Agaricales</taxon>
        <taxon>Tricholomatineae</taxon>
        <taxon>Clitocybaceae</taxon>
        <taxon>Collybia</taxon>
    </lineage>
</organism>
<dbReference type="Proteomes" id="UP000807353">
    <property type="component" value="Unassembled WGS sequence"/>
</dbReference>
<keyword evidence="2" id="KW-1185">Reference proteome</keyword>
<evidence type="ECO:0000313" key="2">
    <source>
        <dbReference type="Proteomes" id="UP000807353"/>
    </source>
</evidence>
<sequence>MEAGMGPDVGTFHTVREGITCIRGETFSPAIKNPLIWIESIWHEDRWTRLIISTQSTHGTPLSLVNIICLSDGVMSGFNIFLTVPLEFRDIDRRYGNTNIFVKTGLVTLELNFASRFTSWGQNPRTRNTEVFETFISIRSVSWAHGNVVLMCAVKSGFTVLSMSVNCRIPLITIEDHQMEPVVGQEVLDTIRSVQDQVPGVVADMLPRGPTLLPSVCGTRASEISLLPLGDNSWPKRRG</sequence>
<name>A0A9P5XVD7_9AGAR</name>
<dbReference type="AlphaFoldDB" id="A0A9P5XVD7"/>
<protein>
    <submittedName>
        <fullName evidence="1">Uncharacterized protein</fullName>
    </submittedName>
</protein>
<evidence type="ECO:0000313" key="1">
    <source>
        <dbReference type="EMBL" id="KAF9458313.1"/>
    </source>
</evidence>
<proteinExistence type="predicted"/>